<dbReference type="EMBL" id="UXAW01000082">
    <property type="protein sequence ID" value="VDC31226.1"/>
    <property type="molecule type" value="Genomic_DNA"/>
</dbReference>
<evidence type="ECO:0008006" key="4">
    <source>
        <dbReference type="Google" id="ProtNLM"/>
    </source>
</evidence>
<organism evidence="2 3">
    <name type="scientific">Pseudogemmobacter humi</name>
    <dbReference type="NCBI Taxonomy" id="2483812"/>
    <lineage>
        <taxon>Bacteria</taxon>
        <taxon>Pseudomonadati</taxon>
        <taxon>Pseudomonadota</taxon>
        <taxon>Alphaproteobacteria</taxon>
        <taxon>Rhodobacterales</taxon>
        <taxon>Paracoccaceae</taxon>
        <taxon>Pseudogemmobacter</taxon>
    </lineage>
</organism>
<evidence type="ECO:0000313" key="3">
    <source>
        <dbReference type="Proteomes" id="UP000277498"/>
    </source>
</evidence>
<reference evidence="2 3" key="1">
    <citation type="submission" date="2018-11" db="EMBL/GenBank/DDBJ databases">
        <authorList>
            <person name="Criscuolo A."/>
        </authorList>
    </citation>
    <scope>NUCLEOTIDE SEQUENCE [LARGE SCALE GENOMIC DNA]</scope>
    <source>
        <strain evidence="2">ACIP111625</strain>
    </source>
</reference>
<dbReference type="OrthoDB" id="7032059at2"/>
<name>A0A3P5XLV2_9RHOB</name>
<evidence type="ECO:0000313" key="2">
    <source>
        <dbReference type="EMBL" id="VDC31226.1"/>
    </source>
</evidence>
<dbReference type="AlphaFoldDB" id="A0A3P5XLV2"/>
<keyword evidence="1" id="KW-0732">Signal</keyword>
<keyword evidence="3" id="KW-1185">Reference proteome</keyword>
<dbReference type="Proteomes" id="UP000277498">
    <property type="component" value="Unassembled WGS sequence"/>
</dbReference>
<feature type="chain" id="PRO_5018107815" description="Outer membrane protein beta-barrel domain-containing protein" evidence="1">
    <location>
        <begin position="22"/>
        <end position="110"/>
    </location>
</feature>
<feature type="signal peptide" evidence="1">
    <location>
        <begin position="1"/>
        <end position="21"/>
    </location>
</feature>
<dbReference type="RefSeq" id="WP_124087525.1">
    <property type="nucleotide sequence ID" value="NZ_UXAW01000082.1"/>
</dbReference>
<proteinExistence type="predicted"/>
<protein>
    <recommendedName>
        <fullName evidence="4">Outer membrane protein beta-barrel domain-containing protein</fullName>
    </recommendedName>
</protein>
<accession>A0A3P5XLV2</accession>
<evidence type="ECO:0000256" key="1">
    <source>
        <dbReference type="SAM" id="SignalP"/>
    </source>
</evidence>
<gene>
    <name evidence="2" type="ORF">XINFAN_02797</name>
</gene>
<sequence>MKKAMIGMAIALALGAGPASADDIGLGIGLSWVFGNSGSSGAAIGLKAFSSREEDKAAGSLGIDYHFATSAVRPNIGIAWIGNDIFADANFGYNVAVGKIDFGLGLGAVN</sequence>